<dbReference type="KEGG" id="reu:Reut_A2015"/>
<dbReference type="AlphaFoldDB" id="Q46ZQ4"/>
<proteinExistence type="predicted"/>
<reference evidence="1" key="1">
    <citation type="submission" date="2005-08" db="EMBL/GenBank/DDBJ databases">
        <title>Complete sequence of Chromosome1 of Ralstonia eutropha JMP134.</title>
        <authorList>
            <person name="Copeland A."/>
            <person name="Lucas S."/>
            <person name="Lapidus A."/>
            <person name="Barry K."/>
            <person name="Detter J.C."/>
            <person name="Glavina T."/>
            <person name="Hammon N."/>
            <person name="Israni S."/>
            <person name="Pitluck S."/>
            <person name="Goltsman E."/>
            <person name="Martinez M."/>
            <person name="Schmutz J."/>
            <person name="Larimer F."/>
            <person name="Land M."/>
            <person name="Lykidis A."/>
            <person name="Richardson P."/>
        </authorList>
    </citation>
    <scope>NUCLEOTIDE SEQUENCE</scope>
    <source>
        <strain evidence="1">JMP134</strain>
    </source>
</reference>
<organism evidence="1">
    <name type="scientific">Cupriavidus pinatubonensis (strain JMP 134 / LMG 1197)</name>
    <name type="common">Cupriavidus necator (strain JMP 134)</name>
    <dbReference type="NCBI Taxonomy" id="264198"/>
    <lineage>
        <taxon>Bacteria</taxon>
        <taxon>Pseudomonadati</taxon>
        <taxon>Pseudomonadota</taxon>
        <taxon>Betaproteobacteria</taxon>
        <taxon>Burkholderiales</taxon>
        <taxon>Burkholderiaceae</taxon>
        <taxon>Cupriavidus</taxon>
    </lineage>
</organism>
<accession>Q46ZQ4</accession>
<evidence type="ECO:0000313" key="1">
    <source>
        <dbReference type="EMBL" id="AAZ61379.1"/>
    </source>
</evidence>
<dbReference type="HOGENOM" id="CLU_2600182_0_0_4"/>
<dbReference type="EMBL" id="CP000090">
    <property type="protein sequence ID" value="AAZ61379.1"/>
    <property type="molecule type" value="Genomic_DNA"/>
</dbReference>
<dbReference type="OrthoDB" id="8966795at2"/>
<protein>
    <submittedName>
        <fullName evidence="1">Uncharacterized protein</fullName>
    </submittedName>
</protein>
<sequence length="79" mass="8808">MLRWTGFRETAMEYRYKGREISIQALKAAEGQWNWSFSIRGHGHRHNAGALLTSEGDAIDAAYAAAKHEIDDISGDAND</sequence>
<name>Q46ZQ4_CUPPJ</name>
<gene>
    <name evidence="1" type="ordered locus">Reut_A2015</name>
</gene>